<evidence type="ECO:0000313" key="2">
    <source>
        <dbReference type="EMBL" id="CAB4793920.1"/>
    </source>
</evidence>
<accession>A0A6J6X906</accession>
<dbReference type="EMBL" id="CAEZZU010000331">
    <property type="protein sequence ID" value="CAB4793920.1"/>
    <property type="molecule type" value="Genomic_DNA"/>
</dbReference>
<gene>
    <name evidence="2" type="ORF">UFOPK2925_01661</name>
</gene>
<reference evidence="2" key="1">
    <citation type="submission" date="2020-05" db="EMBL/GenBank/DDBJ databases">
        <authorList>
            <person name="Chiriac C."/>
            <person name="Salcher M."/>
            <person name="Ghai R."/>
            <person name="Kavagutti S V."/>
        </authorList>
    </citation>
    <scope>NUCLEOTIDE SEQUENCE</scope>
</reference>
<protein>
    <submittedName>
        <fullName evidence="2">Unannotated protein</fullName>
    </submittedName>
</protein>
<organism evidence="2">
    <name type="scientific">freshwater metagenome</name>
    <dbReference type="NCBI Taxonomy" id="449393"/>
    <lineage>
        <taxon>unclassified sequences</taxon>
        <taxon>metagenomes</taxon>
        <taxon>ecological metagenomes</taxon>
    </lineage>
</organism>
<evidence type="ECO:0000256" key="1">
    <source>
        <dbReference type="SAM" id="MobiDB-lite"/>
    </source>
</evidence>
<sequence>MSSTLATQSRIASLIASFRVPLPEVTGTTSAPRSRILHTFRACRSTSTAPMNTLHSSPKRAAAVAVATPCCPAPVSAITFCFPIRLARSACPRTLLILCDPVWVRSSRFSSTRTPKSSERLWHSVIGVGLPAYEASNPPSSARKSSEYHALRNSASSCSRAKTRVSGTYRPPNSPNLPRPSGAGPGGSR</sequence>
<feature type="region of interest" description="Disordered" evidence="1">
    <location>
        <begin position="136"/>
        <end position="189"/>
    </location>
</feature>
<name>A0A6J6X906_9ZZZZ</name>
<dbReference type="AlphaFoldDB" id="A0A6J6X906"/>
<proteinExistence type="predicted"/>